<dbReference type="SUPFAM" id="SSF56300">
    <property type="entry name" value="Metallo-dependent phosphatases"/>
    <property type="match status" value="1"/>
</dbReference>
<dbReference type="PANTHER" id="PTHR46546:SF4">
    <property type="entry name" value="SHEWANELLA-LIKE PROTEIN PHOSPHATASE 1"/>
    <property type="match status" value="1"/>
</dbReference>
<organism evidence="2 3">
    <name type="scientific">Natranaeroarchaeum aerophilus</name>
    <dbReference type="NCBI Taxonomy" id="2917711"/>
    <lineage>
        <taxon>Archaea</taxon>
        <taxon>Methanobacteriati</taxon>
        <taxon>Methanobacteriota</taxon>
        <taxon>Stenosarchaea group</taxon>
        <taxon>Halobacteria</taxon>
        <taxon>Halobacteriales</taxon>
        <taxon>Natronoarchaeaceae</taxon>
        <taxon>Natranaeroarchaeum</taxon>
    </lineage>
</organism>
<proteinExistence type="predicted"/>
<sequence>MGSPTAATDGSCHVDSVADLRNSASEAPPTIVQISDIHGYLESARSALLAVGEVDEFDPIVEADDQGRLHWACGDEYVLVFNGDMVDRGPASDECLDLVWRLQSEAPPGHVRYHLGNHEMALLVPDVLHWPHWYVGNQPPSVSRMYYNAIREGRVSVAFEGYEHTYAHAGSNDPIDVSSLNQSLQDAAQKLLVAMNDGEWAQVQQELVDQYPTVFGTGGTSGRGPGAGVLWLDYQYLSDDAPQQIVGHTRQRKPTRDGNVICGNVIRKNQGSIGGEGVIVETPDDVGVVVRKEDESASCTFFSEVE</sequence>
<keyword evidence="3" id="KW-1185">Reference proteome</keyword>
<evidence type="ECO:0000313" key="2">
    <source>
        <dbReference type="EMBL" id="MCL9813712.1"/>
    </source>
</evidence>
<dbReference type="Proteomes" id="UP001202674">
    <property type="component" value="Unassembled WGS sequence"/>
</dbReference>
<evidence type="ECO:0000313" key="3">
    <source>
        <dbReference type="Proteomes" id="UP001202674"/>
    </source>
</evidence>
<comment type="caution">
    <text evidence="2">The sequence shown here is derived from an EMBL/GenBank/DDBJ whole genome shotgun (WGS) entry which is preliminary data.</text>
</comment>
<dbReference type="EMBL" id="JAKRVY010000004">
    <property type="protein sequence ID" value="MCL9813712.1"/>
    <property type="molecule type" value="Genomic_DNA"/>
</dbReference>
<evidence type="ECO:0000259" key="1">
    <source>
        <dbReference type="Pfam" id="PF00149"/>
    </source>
</evidence>
<feature type="domain" description="Calcineurin-like phosphoesterase" evidence="1">
    <location>
        <begin position="30"/>
        <end position="161"/>
    </location>
</feature>
<gene>
    <name evidence="2" type="ORF">AArcSt11_08610</name>
</gene>
<protein>
    <submittedName>
        <fullName evidence="2">Metallophosphoesterase</fullName>
    </submittedName>
</protein>
<dbReference type="Gene3D" id="3.60.21.10">
    <property type="match status" value="1"/>
</dbReference>
<dbReference type="InterPro" id="IPR004843">
    <property type="entry name" value="Calcineurin-like_PHP"/>
</dbReference>
<dbReference type="Pfam" id="PF00149">
    <property type="entry name" value="Metallophos"/>
    <property type="match status" value="1"/>
</dbReference>
<dbReference type="PANTHER" id="PTHR46546">
    <property type="entry name" value="SHEWANELLA-LIKE PROTEIN PHOSPHATASE 1"/>
    <property type="match status" value="1"/>
</dbReference>
<dbReference type="GO" id="GO:0016787">
    <property type="term" value="F:hydrolase activity"/>
    <property type="evidence" value="ECO:0007669"/>
    <property type="project" value="InterPro"/>
</dbReference>
<dbReference type="AlphaFoldDB" id="A0AAE3FQC6"/>
<dbReference type="RefSeq" id="WP_250596326.1">
    <property type="nucleotide sequence ID" value="NZ_JAKRVY010000004.1"/>
</dbReference>
<name>A0AAE3FQC6_9EURY</name>
<reference evidence="2 3" key="1">
    <citation type="journal article" date="2022" name="Syst. Appl. Microbiol.">
        <title>Natronocalculus amylovorans gen. nov., sp. nov., and Natranaeroarchaeum aerophilus sp. nov., dominant culturable amylolytic natronoarchaea from hypersaline soda lakes in southwestern Siberia.</title>
        <authorList>
            <person name="Sorokin D.Y."/>
            <person name="Elcheninov A.G."/>
            <person name="Khizhniak T.V."/>
            <person name="Koenen M."/>
            <person name="Bale N.J."/>
            <person name="Damste J.S.S."/>
            <person name="Kublanov I.V."/>
        </authorList>
    </citation>
    <scope>NUCLEOTIDE SEQUENCE [LARGE SCALE GENOMIC DNA]</scope>
    <source>
        <strain evidence="2 3">AArc-St1-1</strain>
    </source>
</reference>
<accession>A0AAE3FQC6</accession>
<dbReference type="InterPro" id="IPR029052">
    <property type="entry name" value="Metallo-depent_PP-like"/>
</dbReference>